<name>A0A934X328_9BACT</name>
<keyword evidence="2" id="KW-1185">Reference proteome</keyword>
<comment type="caution">
    <text evidence="1">The sequence shown here is derived from an EMBL/GenBank/DDBJ whole genome shotgun (WGS) entry which is preliminary data.</text>
</comment>
<sequence>GTGNYTFTLGGDAAATQTQPGAIYRFNNLSAGNYTIDLEDANNCSITQQNVTLTEPVAISATAAITSNFNGAELSCFGASDGEITTTAGNGSGGYTYVLNEEPSNTTGDANGIYTGLAAGSYTVTVTDNNGCSATTTSIVIDNPPVIVNTASSDITLACKGDSDGSGSFTASGGTPPYIFTVDANTSGATILAPSATTQGFNNASVGLVTVTIADANGCSEQQTINITEPSLDLTAGITGTTSICDGENTSLTFDLSGNGVNYDVIYTDGSNNFNLASISDGHNIIVNPLETKTYSIVEATDISTGCTNAVLTGSATVTVNTIPTTPIADTYNPFCVDDDATTTTVNAVSGTNISWYQESSLSTLLTTGASPTLSSLNIPTADNGSFTRYATQADADGCESPALEINIIIFDAPVFDPIPTDINRCPGELVDIDFSTLSASDNITWSADNTAIGNPASGTNSLTFVTSANNTGSDIVTTITVSATNDGCSTPVTETFTITLNPTPTIPAFLTPIKVCRDNNLFDLTSINLNASPAGGTYSYAGNGVSGTIFDAGHASVSLGFQEIEVTYISLDGCERTKDIILLDVIELPIANLPTPSDNTCENASYDLIGNIGGSATSGLWQLKSGEPAAGSLSATTNNSGDWTATFSPDGIYIGDLTFEFIASGSATNPCDDDIKEFILTIDEAPISAITTTATEVCEADPFTLQGTVSGGANNGEWQIKAGQGASVDASGSLTATTNNSGSWEAVFTPNGSYFGNVTFEFVASAPNSCSDHVEEHTLTIFERPTATLPANFNTCGDAAFDLDASLTGSTLNGEWTIIANGDAGQLTATN</sequence>
<dbReference type="RefSeq" id="WP_201433136.1">
    <property type="nucleotide sequence ID" value="NZ_JAEQBW010000026.1"/>
</dbReference>
<evidence type="ECO:0000313" key="2">
    <source>
        <dbReference type="Proteomes" id="UP000611723"/>
    </source>
</evidence>
<dbReference type="AlphaFoldDB" id="A0A934X328"/>
<protein>
    <recommendedName>
        <fullName evidence="3">Ig-like domain-containing protein</fullName>
    </recommendedName>
</protein>
<dbReference type="Proteomes" id="UP000611723">
    <property type="component" value="Unassembled WGS sequence"/>
</dbReference>
<dbReference type="Pfam" id="PF13573">
    <property type="entry name" value="SprB"/>
    <property type="match status" value="1"/>
</dbReference>
<dbReference type="InterPro" id="IPR025667">
    <property type="entry name" value="SprB_repeat"/>
</dbReference>
<evidence type="ECO:0008006" key="3">
    <source>
        <dbReference type="Google" id="ProtNLM"/>
    </source>
</evidence>
<organism evidence="1 2">
    <name type="scientific">Marivirga aurantiaca</name>
    <dbReference type="NCBI Taxonomy" id="2802615"/>
    <lineage>
        <taxon>Bacteria</taxon>
        <taxon>Pseudomonadati</taxon>
        <taxon>Bacteroidota</taxon>
        <taxon>Cytophagia</taxon>
        <taxon>Cytophagales</taxon>
        <taxon>Marivirgaceae</taxon>
        <taxon>Marivirga</taxon>
    </lineage>
</organism>
<gene>
    <name evidence="1" type="ORF">JKA74_20610</name>
</gene>
<feature type="non-terminal residue" evidence="1">
    <location>
        <position position="832"/>
    </location>
</feature>
<feature type="non-terminal residue" evidence="1">
    <location>
        <position position="1"/>
    </location>
</feature>
<dbReference type="EMBL" id="JAEQBW010000026">
    <property type="protein sequence ID" value="MBK6267450.1"/>
    <property type="molecule type" value="Genomic_DNA"/>
</dbReference>
<proteinExistence type="predicted"/>
<evidence type="ECO:0000313" key="1">
    <source>
        <dbReference type="EMBL" id="MBK6267450.1"/>
    </source>
</evidence>
<reference evidence="1" key="1">
    <citation type="submission" date="2021-01" db="EMBL/GenBank/DDBJ databases">
        <title>Marivirga aurantiaca sp. nov., isolated from intertidal surface sediments.</title>
        <authorList>
            <person name="Zhang M."/>
        </authorList>
    </citation>
    <scope>NUCLEOTIDE SEQUENCE</scope>
    <source>
        <strain evidence="1">S37H4</strain>
    </source>
</reference>
<accession>A0A934X328</accession>